<proteinExistence type="predicted"/>
<dbReference type="Gene3D" id="1.10.490.10">
    <property type="entry name" value="Globins"/>
    <property type="match status" value="1"/>
</dbReference>
<dbReference type="InterPro" id="IPR012292">
    <property type="entry name" value="Globin/Proto"/>
</dbReference>
<name>A0A3B0XD82_9ZZZZ</name>
<dbReference type="SUPFAM" id="SSF46458">
    <property type="entry name" value="Globin-like"/>
    <property type="match status" value="1"/>
</dbReference>
<evidence type="ECO:0008006" key="2">
    <source>
        <dbReference type="Google" id="ProtNLM"/>
    </source>
</evidence>
<protein>
    <recommendedName>
        <fullName evidence="2">Hemoglobin-like protein HbO</fullName>
    </recommendedName>
</protein>
<sequence>MPSHANIPTYEEISSVIRVFYKKLLSHPQLGHFFEHLEDFSTHEKRIADFWWISMGGKLDKPPEIDMTGKHFPLGIKDNDLEIWLSLFSETLLEELAEEKGIYWMDKVMTIAARLKQIVIDNQAMGVQIKE</sequence>
<dbReference type="GO" id="GO:0020037">
    <property type="term" value="F:heme binding"/>
    <property type="evidence" value="ECO:0007669"/>
    <property type="project" value="InterPro"/>
</dbReference>
<reference evidence="1" key="1">
    <citation type="submission" date="2018-06" db="EMBL/GenBank/DDBJ databases">
        <authorList>
            <person name="Zhirakovskaya E."/>
        </authorList>
    </citation>
    <scope>NUCLEOTIDE SEQUENCE</scope>
</reference>
<organism evidence="1">
    <name type="scientific">hydrothermal vent metagenome</name>
    <dbReference type="NCBI Taxonomy" id="652676"/>
    <lineage>
        <taxon>unclassified sequences</taxon>
        <taxon>metagenomes</taxon>
        <taxon>ecological metagenomes</taxon>
    </lineage>
</organism>
<evidence type="ECO:0000313" key="1">
    <source>
        <dbReference type="EMBL" id="VAW66258.1"/>
    </source>
</evidence>
<dbReference type="InterPro" id="IPR009050">
    <property type="entry name" value="Globin-like_sf"/>
</dbReference>
<dbReference type="GO" id="GO:0019825">
    <property type="term" value="F:oxygen binding"/>
    <property type="evidence" value="ECO:0007669"/>
    <property type="project" value="InterPro"/>
</dbReference>
<gene>
    <name evidence="1" type="ORF">MNBD_GAMMA11-574</name>
</gene>
<dbReference type="EMBL" id="UOFG01000266">
    <property type="protein sequence ID" value="VAW66258.1"/>
    <property type="molecule type" value="Genomic_DNA"/>
</dbReference>
<accession>A0A3B0XD82</accession>
<dbReference type="AlphaFoldDB" id="A0A3B0XD82"/>